<dbReference type="STRING" id="568899.SAMN05192534_1211"/>
<dbReference type="SMART" id="SM00342">
    <property type="entry name" value="HTH_ARAC"/>
    <property type="match status" value="1"/>
</dbReference>
<dbReference type="PROSITE" id="PS00041">
    <property type="entry name" value="HTH_ARAC_FAMILY_1"/>
    <property type="match status" value="1"/>
</dbReference>
<dbReference type="InterPro" id="IPR018060">
    <property type="entry name" value="HTH_AraC"/>
</dbReference>
<proteinExistence type="predicted"/>
<dbReference type="AlphaFoldDB" id="A0A1G8HQ31"/>
<dbReference type="Pfam" id="PF12833">
    <property type="entry name" value="HTH_18"/>
    <property type="match status" value="1"/>
</dbReference>
<organism evidence="5 6">
    <name type="scientific">Alteribacillus persepolensis</name>
    <dbReference type="NCBI Taxonomy" id="568899"/>
    <lineage>
        <taxon>Bacteria</taxon>
        <taxon>Bacillati</taxon>
        <taxon>Bacillota</taxon>
        <taxon>Bacilli</taxon>
        <taxon>Bacillales</taxon>
        <taxon>Bacillaceae</taxon>
        <taxon>Alteribacillus</taxon>
    </lineage>
</organism>
<dbReference type="GO" id="GO:0043565">
    <property type="term" value="F:sequence-specific DNA binding"/>
    <property type="evidence" value="ECO:0007669"/>
    <property type="project" value="InterPro"/>
</dbReference>
<keyword evidence="3" id="KW-0804">Transcription</keyword>
<dbReference type="PRINTS" id="PR00032">
    <property type="entry name" value="HTHARAC"/>
</dbReference>
<name>A0A1G8HQ31_9BACI</name>
<dbReference type="RefSeq" id="WP_139184745.1">
    <property type="nucleotide sequence ID" value="NZ_FNDK01000021.1"/>
</dbReference>
<dbReference type="InterPro" id="IPR020449">
    <property type="entry name" value="Tscrpt_reg_AraC-type_HTH"/>
</dbReference>
<keyword evidence="1" id="KW-0805">Transcription regulation</keyword>
<evidence type="ECO:0000256" key="3">
    <source>
        <dbReference type="ARBA" id="ARBA00023163"/>
    </source>
</evidence>
<keyword evidence="6" id="KW-1185">Reference proteome</keyword>
<dbReference type="Gene3D" id="1.10.10.60">
    <property type="entry name" value="Homeodomain-like"/>
    <property type="match status" value="2"/>
</dbReference>
<evidence type="ECO:0000313" key="5">
    <source>
        <dbReference type="EMBL" id="SDI08766.1"/>
    </source>
</evidence>
<feature type="domain" description="HTH araC/xylS-type" evidence="4">
    <location>
        <begin position="164"/>
        <end position="262"/>
    </location>
</feature>
<dbReference type="EMBL" id="FNDK01000021">
    <property type="protein sequence ID" value="SDI08766.1"/>
    <property type="molecule type" value="Genomic_DNA"/>
</dbReference>
<dbReference type="PANTHER" id="PTHR43280:SF2">
    <property type="entry name" value="HTH-TYPE TRANSCRIPTIONAL REGULATOR EXSA"/>
    <property type="match status" value="1"/>
</dbReference>
<protein>
    <submittedName>
        <fullName evidence="5">Helix-turn-helix domain-containing protein</fullName>
    </submittedName>
</protein>
<dbReference type="SUPFAM" id="SSF46689">
    <property type="entry name" value="Homeodomain-like"/>
    <property type="match status" value="2"/>
</dbReference>
<sequence>TSLRYKSYYVKDIEDIRVAYESFFQLKIYNFFCREADVLTFDYIENTKEEVNYYSVNSLLQEIKETINYNIVDPKLMNLIEKLFFKKIKPSLSYNLYYYCYTFLSSILMDKYHRDYSKDLLQSHSPQELFFSSIEQKYNEFIELLHLIKGDPSNRHMIKNPIVFQAIDLVHNQYQNSISINYMAKHLNVSQPYLSQIFTKEMGISLQKYLITYRMQKAKDMISTSHDPIYSIAAKVGYLDVKHFSKTFKKVTGFSPMQYKKTLQQSGKGRSVC</sequence>
<reference evidence="5 6" key="1">
    <citation type="submission" date="2016-10" db="EMBL/GenBank/DDBJ databases">
        <authorList>
            <person name="de Groot N.N."/>
        </authorList>
    </citation>
    <scope>NUCLEOTIDE SEQUENCE [LARGE SCALE GENOMIC DNA]</scope>
    <source>
        <strain evidence="5 6">DSM 21632</strain>
    </source>
</reference>
<evidence type="ECO:0000259" key="4">
    <source>
        <dbReference type="PROSITE" id="PS01124"/>
    </source>
</evidence>
<dbReference type="PROSITE" id="PS01124">
    <property type="entry name" value="HTH_ARAC_FAMILY_2"/>
    <property type="match status" value="1"/>
</dbReference>
<dbReference type="OrthoDB" id="506156at2"/>
<dbReference type="Proteomes" id="UP000199163">
    <property type="component" value="Unassembled WGS sequence"/>
</dbReference>
<keyword evidence="2" id="KW-0238">DNA-binding</keyword>
<dbReference type="InterPro" id="IPR018062">
    <property type="entry name" value="HTH_AraC-typ_CS"/>
</dbReference>
<dbReference type="GO" id="GO:0003700">
    <property type="term" value="F:DNA-binding transcription factor activity"/>
    <property type="evidence" value="ECO:0007669"/>
    <property type="project" value="InterPro"/>
</dbReference>
<evidence type="ECO:0000256" key="1">
    <source>
        <dbReference type="ARBA" id="ARBA00023015"/>
    </source>
</evidence>
<feature type="non-terminal residue" evidence="5">
    <location>
        <position position="1"/>
    </location>
</feature>
<dbReference type="PANTHER" id="PTHR43280">
    <property type="entry name" value="ARAC-FAMILY TRANSCRIPTIONAL REGULATOR"/>
    <property type="match status" value="1"/>
</dbReference>
<evidence type="ECO:0000313" key="6">
    <source>
        <dbReference type="Proteomes" id="UP000199163"/>
    </source>
</evidence>
<dbReference type="InterPro" id="IPR009057">
    <property type="entry name" value="Homeodomain-like_sf"/>
</dbReference>
<evidence type="ECO:0000256" key="2">
    <source>
        <dbReference type="ARBA" id="ARBA00023125"/>
    </source>
</evidence>
<accession>A0A1G8HQ31</accession>
<gene>
    <name evidence="5" type="ORF">SAMN05192534_1211</name>
</gene>